<dbReference type="RefSeq" id="WP_191763782.1">
    <property type="nucleotide sequence ID" value="NZ_JACSPP010000018.1"/>
</dbReference>
<gene>
    <name evidence="5" type="ORF">H9625_07630</name>
</gene>
<dbReference type="Gene3D" id="2.40.30.170">
    <property type="match status" value="1"/>
</dbReference>
<evidence type="ECO:0000256" key="1">
    <source>
        <dbReference type="ARBA" id="ARBA00009477"/>
    </source>
</evidence>
<dbReference type="PANTHER" id="PTHR30097">
    <property type="entry name" value="CATION EFFLUX SYSTEM PROTEIN CUSB"/>
    <property type="match status" value="1"/>
</dbReference>
<dbReference type="InterPro" id="IPR058649">
    <property type="entry name" value="CzcB_C"/>
</dbReference>
<dbReference type="SUPFAM" id="SSF111369">
    <property type="entry name" value="HlyD-like secretion proteins"/>
    <property type="match status" value="1"/>
</dbReference>
<sequence length="375" mass="40442">MGAFALLALASCGGGEKHAHGHEEETHQEEAAHGASGEIVLAPEKAKAAGVKVETVKAGTFRQVIPASGQILAVQGDEAAVVASTAGVVSFVRPLTEGMRIAAGNAVLNVSGSRIQDGDAVNRARIAYETAKDEYERASKLVDSQIVSRKDFNVLKEAYENARVAYEALSPSHDGKGVSVQAPISGYVKSCLVKEGDYVTVGQPLLTITQTRRLRLRADVSERYYPALRKVSSANFRTSYDERVYRLDSLGGRLLSYGKSTGDTSYYIPVTFEFDNRGEMLPGAFVEVWLLSDGREGVISVPLSALTEEQGVKFVYVQMDDECYRKQEVKTGLDDGTHVEILSGLKEGDRLVTEGAIHVKLASASNAIPAHTHNH</sequence>
<dbReference type="InterPro" id="IPR051909">
    <property type="entry name" value="MFP_Cation_Efflux"/>
</dbReference>
<dbReference type="Pfam" id="PF25975">
    <property type="entry name" value="CzcB_C"/>
    <property type="match status" value="1"/>
</dbReference>
<comment type="similarity">
    <text evidence="1">Belongs to the membrane fusion protein (MFP) (TC 8.A.1) family.</text>
</comment>
<feature type="region of interest" description="Disordered" evidence="3">
    <location>
        <begin position="15"/>
        <end position="35"/>
    </location>
</feature>
<evidence type="ECO:0000259" key="4">
    <source>
        <dbReference type="Pfam" id="PF25975"/>
    </source>
</evidence>
<organism evidence="5 6">
    <name type="scientific">Phocaeicola intestinalis</name>
    <dbReference type="NCBI Taxonomy" id="2762212"/>
    <lineage>
        <taxon>Bacteria</taxon>
        <taxon>Pseudomonadati</taxon>
        <taxon>Bacteroidota</taxon>
        <taxon>Bacteroidia</taxon>
        <taxon>Bacteroidales</taxon>
        <taxon>Bacteroidaceae</taxon>
        <taxon>Phocaeicola</taxon>
    </lineage>
</organism>
<keyword evidence="2" id="KW-0813">Transport</keyword>
<dbReference type="NCBIfam" id="TIGR01730">
    <property type="entry name" value="RND_mfp"/>
    <property type="match status" value="1"/>
</dbReference>
<accession>A0ABR8Y833</accession>
<reference evidence="5 6" key="1">
    <citation type="submission" date="2020-08" db="EMBL/GenBank/DDBJ databases">
        <title>A Genomic Blueprint of the Chicken Gut Microbiome.</title>
        <authorList>
            <person name="Gilroy R."/>
            <person name="Ravi A."/>
            <person name="Getino M."/>
            <person name="Pursley I."/>
            <person name="Horton D.L."/>
            <person name="Alikhan N.-F."/>
            <person name="Baker D."/>
            <person name="Gharbi K."/>
            <person name="Hall N."/>
            <person name="Watson M."/>
            <person name="Adriaenssens E.M."/>
            <person name="Foster-Nyarko E."/>
            <person name="Jarju S."/>
            <person name="Secka A."/>
            <person name="Antonio M."/>
            <person name="Oren A."/>
            <person name="Chaudhuri R."/>
            <person name="La Ragione R.M."/>
            <person name="Hildebrand F."/>
            <person name="Pallen M.J."/>
        </authorList>
    </citation>
    <scope>NUCLEOTIDE SEQUENCE [LARGE SCALE GENOMIC DNA]</scope>
    <source>
        <strain evidence="5 6">Sa1CVN1</strain>
    </source>
</reference>
<dbReference type="EMBL" id="JACSPP010000018">
    <property type="protein sequence ID" value="MBD8040313.1"/>
    <property type="molecule type" value="Genomic_DNA"/>
</dbReference>
<dbReference type="InterPro" id="IPR006143">
    <property type="entry name" value="RND_pump_MFP"/>
</dbReference>
<name>A0ABR8Y833_9BACT</name>
<dbReference type="PANTHER" id="PTHR30097:SF4">
    <property type="entry name" value="SLR6042 PROTEIN"/>
    <property type="match status" value="1"/>
</dbReference>
<evidence type="ECO:0000256" key="3">
    <source>
        <dbReference type="SAM" id="MobiDB-lite"/>
    </source>
</evidence>
<keyword evidence="6" id="KW-1185">Reference proteome</keyword>
<feature type="domain" description="CzcB-like C-terminal circularly permuted SH3-like" evidence="4">
    <location>
        <begin position="299"/>
        <end position="360"/>
    </location>
</feature>
<feature type="compositionally biased region" description="Basic and acidic residues" evidence="3">
    <location>
        <begin position="15"/>
        <end position="32"/>
    </location>
</feature>
<dbReference type="Proteomes" id="UP000620874">
    <property type="component" value="Unassembled WGS sequence"/>
</dbReference>
<dbReference type="Gene3D" id="2.40.420.20">
    <property type="match status" value="1"/>
</dbReference>
<proteinExistence type="inferred from homology"/>
<dbReference type="Gene3D" id="1.10.287.470">
    <property type="entry name" value="Helix hairpin bin"/>
    <property type="match status" value="1"/>
</dbReference>
<evidence type="ECO:0000313" key="6">
    <source>
        <dbReference type="Proteomes" id="UP000620874"/>
    </source>
</evidence>
<evidence type="ECO:0000313" key="5">
    <source>
        <dbReference type="EMBL" id="MBD8040313.1"/>
    </source>
</evidence>
<comment type="caution">
    <text evidence="5">The sequence shown here is derived from an EMBL/GenBank/DDBJ whole genome shotgun (WGS) entry which is preliminary data.</text>
</comment>
<evidence type="ECO:0000256" key="2">
    <source>
        <dbReference type="ARBA" id="ARBA00022448"/>
    </source>
</evidence>
<protein>
    <submittedName>
        <fullName evidence="5">Efflux RND transporter periplasmic adaptor subunit</fullName>
    </submittedName>
</protein>